<gene>
    <name evidence="3" type="ORF">C486_17215</name>
</gene>
<comment type="caution">
    <text evidence="3">The sequence shown here is derived from an EMBL/GenBank/DDBJ whole genome shotgun (WGS) entry which is preliminary data.</text>
</comment>
<dbReference type="AlphaFoldDB" id="L9YU42"/>
<evidence type="ECO:0000256" key="2">
    <source>
        <dbReference type="SAM" id="Phobius"/>
    </source>
</evidence>
<protein>
    <submittedName>
        <fullName evidence="3">Uncharacterized protein</fullName>
    </submittedName>
</protein>
<dbReference type="InterPro" id="IPR045466">
    <property type="entry name" value="DUF6498"/>
</dbReference>
<feature type="transmembrane region" description="Helical" evidence="2">
    <location>
        <begin position="402"/>
        <end position="422"/>
    </location>
</feature>
<keyword evidence="4" id="KW-1185">Reference proteome</keyword>
<sequence length="455" mass="48001">MFLVTIATNVVPLVGVFHLGWSAQTFAVVYAMELVVTVPFAGVKALFARRPPNYDELERPNEDNPLKSDESGGVSVGPSDLNRRRGSVAIIDALPPIYPRNVPFALRAFGAAVSLAGAFLFVLGRFVDVPATLTDPSVAASIVFLIVSQIGVIEREYFRTRRYEMSTPRDVVASATTEGTLAVVALIVAIGGGPAGALVAFVAVKLFAEWRGYRSGVAFDPEEGEGTLPPMAAPDAPPAAEVRPGRRAVRATALWQGATAAVSSGPVYLFAWVGLTAGSVRALTAAVVCFSLLPAGIGGLKAIEYALTHGTLTYQRRDDTVVAYDDLTKTVQWATPIDDIRDAELCEGELVDRACDTRTFSITTFAGEYDYSVAHLREYDQAVEAFELPVETTAFGPLDRRVAAVIAVVGACGVAAVAGLAYSAPSVGAVAAGFGGPFGVVTLRSAWQWALPTTP</sequence>
<keyword evidence="2" id="KW-0812">Transmembrane</keyword>
<name>L9YU42_9EURY</name>
<feature type="compositionally biased region" description="Basic and acidic residues" evidence="1">
    <location>
        <begin position="54"/>
        <end position="70"/>
    </location>
</feature>
<dbReference type="Pfam" id="PF20108">
    <property type="entry name" value="DUF6498"/>
    <property type="match status" value="1"/>
</dbReference>
<reference evidence="3 4" key="1">
    <citation type="journal article" date="2014" name="PLoS Genet.">
        <title>Phylogenetically driven sequencing of extremely halophilic archaea reveals strategies for static and dynamic osmo-response.</title>
        <authorList>
            <person name="Becker E.A."/>
            <person name="Seitzer P.M."/>
            <person name="Tritt A."/>
            <person name="Larsen D."/>
            <person name="Krusor M."/>
            <person name="Yao A.I."/>
            <person name="Wu D."/>
            <person name="Madern D."/>
            <person name="Eisen J.A."/>
            <person name="Darling A.E."/>
            <person name="Facciotti M.T."/>
        </authorList>
    </citation>
    <scope>NUCLEOTIDE SEQUENCE [LARGE SCALE GENOMIC DNA]</scope>
    <source>
        <strain evidence="3 4">JCM 14663</strain>
    </source>
</reference>
<keyword evidence="2" id="KW-0472">Membrane</keyword>
<feature type="transmembrane region" description="Helical" evidence="2">
    <location>
        <begin position="104"/>
        <end position="126"/>
    </location>
</feature>
<feature type="region of interest" description="Disordered" evidence="1">
    <location>
        <begin position="54"/>
        <end position="80"/>
    </location>
</feature>
<feature type="transmembrane region" description="Helical" evidence="2">
    <location>
        <begin position="27"/>
        <end position="47"/>
    </location>
</feature>
<proteinExistence type="predicted"/>
<accession>L9YU42</accession>
<dbReference type="PATRIC" id="fig|1230459.4.peg.3426"/>
<evidence type="ECO:0000256" key="1">
    <source>
        <dbReference type="SAM" id="MobiDB-lite"/>
    </source>
</evidence>
<dbReference type="EMBL" id="AOIJ01000063">
    <property type="protein sequence ID" value="ELY77206.1"/>
    <property type="molecule type" value="Genomic_DNA"/>
</dbReference>
<feature type="transmembrane region" description="Helical" evidence="2">
    <location>
        <begin position="179"/>
        <end position="204"/>
    </location>
</feature>
<evidence type="ECO:0000313" key="4">
    <source>
        <dbReference type="Proteomes" id="UP000011592"/>
    </source>
</evidence>
<keyword evidence="2" id="KW-1133">Transmembrane helix</keyword>
<evidence type="ECO:0000313" key="3">
    <source>
        <dbReference type="EMBL" id="ELY77206.1"/>
    </source>
</evidence>
<dbReference type="Proteomes" id="UP000011592">
    <property type="component" value="Unassembled WGS sequence"/>
</dbReference>
<organism evidence="3 4">
    <name type="scientific">Natrinema gari JCM 14663</name>
    <dbReference type="NCBI Taxonomy" id="1230459"/>
    <lineage>
        <taxon>Archaea</taxon>
        <taxon>Methanobacteriati</taxon>
        <taxon>Methanobacteriota</taxon>
        <taxon>Stenosarchaea group</taxon>
        <taxon>Halobacteria</taxon>
        <taxon>Halobacteriales</taxon>
        <taxon>Natrialbaceae</taxon>
        <taxon>Natrinema</taxon>
    </lineage>
</organism>